<evidence type="ECO:0000313" key="2">
    <source>
        <dbReference type="Proteomes" id="UP000220102"/>
    </source>
</evidence>
<protein>
    <submittedName>
        <fullName evidence="1">Uncharacterized protein</fullName>
    </submittedName>
</protein>
<dbReference type="AlphaFoldDB" id="A0A2A8CX97"/>
<evidence type="ECO:0000313" key="1">
    <source>
        <dbReference type="EMBL" id="PEN13197.1"/>
    </source>
</evidence>
<proteinExistence type="predicted"/>
<dbReference type="EMBL" id="PDEQ01000005">
    <property type="protein sequence ID" value="PEN13197.1"/>
    <property type="molecule type" value="Genomic_DNA"/>
</dbReference>
<gene>
    <name evidence="1" type="ORF">CRI94_11180</name>
</gene>
<comment type="caution">
    <text evidence="1">The sequence shown here is derived from an EMBL/GenBank/DDBJ whole genome shotgun (WGS) entry which is preliminary data.</text>
</comment>
<dbReference type="Proteomes" id="UP000220102">
    <property type="component" value="Unassembled WGS sequence"/>
</dbReference>
<name>A0A2A8CX97_9BACT</name>
<reference evidence="1 2" key="1">
    <citation type="submission" date="2017-10" db="EMBL/GenBank/DDBJ databases">
        <title>Draft genome of Longibacter Salinarum.</title>
        <authorList>
            <person name="Goh K.M."/>
            <person name="Shamsir M.S."/>
            <person name="Lim S.W."/>
        </authorList>
    </citation>
    <scope>NUCLEOTIDE SEQUENCE [LARGE SCALE GENOMIC DNA]</scope>
    <source>
        <strain evidence="1 2">KCTC 52045</strain>
    </source>
</reference>
<accession>A0A2A8CX97</accession>
<keyword evidence="2" id="KW-1185">Reference proteome</keyword>
<organism evidence="1 2">
    <name type="scientific">Longibacter salinarum</name>
    <dbReference type="NCBI Taxonomy" id="1850348"/>
    <lineage>
        <taxon>Bacteria</taxon>
        <taxon>Pseudomonadati</taxon>
        <taxon>Rhodothermota</taxon>
        <taxon>Rhodothermia</taxon>
        <taxon>Rhodothermales</taxon>
        <taxon>Salisaetaceae</taxon>
        <taxon>Longibacter</taxon>
    </lineage>
</organism>
<sequence>MLLRCTGSKSVPDFGVEVSRFGGVEVWKYECMGGERVREGKRSAKFYFRTAKFLLEISRSSEP</sequence>